<accession>A0A380NNQ7</accession>
<dbReference type="Pfam" id="PF00395">
    <property type="entry name" value="SLH"/>
    <property type="match status" value="3"/>
</dbReference>
<dbReference type="EC" id="3.2.1.8" evidence="4"/>
<organism evidence="4 5">
    <name type="scientific">Veillonella criceti</name>
    <dbReference type="NCBI Taxonomy" id="103891"/>
    <lineage>
        <taxon>Bacteria</taxon>
        <taxon>Bacillati</taxon>
        <taxon>Bacillota</taxon>
        <taxon>Negativicutes</taxon>
        <taxon>Veillonellales</taxon>
        <taxon>Veillonellaceae</taxon>
        <taxon>Veillonella</taxon>
    </lineage>
</organism>
<feature type="compositionally biased region" description="Polar residues" evidence="1">
    <location>
        <begin position="104"/>
        <end position="121"/>
    </location>
</feature>
<evidence type="ECO:0000256" key="1">
    <source>
        <dbReference type="SAM" id="MobiDB-lite"/>
    </source>
</evidence>
<evidence type="ECO:0000259" key="3">
    <source>
        <dbReference type="PROSITE" id="PS51272"/>
    </source>
</evidence>
<feature type="region of interest" description="Disordered" evidence="1">
    <location>
        <begin position="78"/>
        <end position="121"/>
    </location>
</feature>
<feature type="compositionally biased region" description="Polar residues" evidence="1">
    <location>
        <begin position="79"/>
        <end position="93"/>
    </location>
</feature>
<dbReference type="RefSeq" id="WP_115310758.1">
    <property type="nucleotide sequence ID" value="NZ_UHIO01000001.1"/>
</dbReference>
<keyword evidence="2" id="KW-0732">Signal</keyword>
<protein>
    <submittedName>
        <fullName evidence="4">Endo-1,4-beta-xylanase A</fullName>
        <ecNumber evidence="4">3.2.1.8</ecNumber>
    </submittedName>
</protein>
<dbReference type="InterPro" id="IPR051465">
    <property type="entry name" value="Cell_Envelope_Struct_Comp"/>
</dbReference>
<keyword evidence="4" id="KW-0119">Carbohydrate metabolism</keyword>
<feature type="domain" description="SLH" evidence="3">
    <location>
        <begin position="220"/>
        <end position="280"/>
    </location>
</feature>
<evidence type="ECO:0000313" key="5">
    <source>
        <dbReference type="Proteomes" id="UP000255367"/>
    </source>
</evidence>
<feature type="domain" description="SLH" evidence="3">
    <location>
        <begin position="156"/>
        <end position="219"/>
    </location>
</feature>
<keyword evidence="4" id="KW-0378">Hydrolase</keyword>
<dbReference type="PANTHER" id="PTHR43308">
    <property type="entry name" value="OUTER MEMBRANE PROTEIN ALPHA-RELATED"/>
    <property type="match status" value="1"/>
</dbReference>
<feature type="signal peptide" evidence="2">
    <location>
        <begin position="1"/>
        <end position="25"/>
    </location>
</feature>
<dbReference type="PANTHER" id="PTHR43308:SF5">
    <property type="entry name" value="S-LAYER PROTEIN _ PEPTIDOGLYCAN ENDO-BETA-N-ACETYLGLUCOSAMINIDASE"/>
    <property type="match status" value="1"/>
</dbReference>
<evidence type="ECO:0000313" key="4">
    <source>
        <dbReference type="EMBL" id="SUP44423.1"/>
    </source>
</evidence>
<evidence type="ECO:0000256" key="2">
    <source>
        <dbReference type="SAM" id="SignalP"/>
    </source>
</evidence>
<keyword evidence="5" id="KW-1185">Reference proteome</keyword>
<dbReference type="GO" id="GO:0031176">
    <property type="term" value="F:endo-1,4-beta-xylanase activity"/>
    <property type="evidence" value="ECO:0007669"/>
    <property type="project" value="UniProtKB-EC"/>
</dbReference>
<dbReference type="EMBL" id="UHIO01000001">
    <property type="protein sequence ID" value="SUP44423.1"/>
    <property type="molecule type" value="Genomic_DNA"/>
</dbReference>
<feature type="domain" description="SLH" evidence="3">
    <location>
        <begin position="285"/>
        <end position="348"/>
    </location>
</feature>
<name>A0A380NNQ7_9FIRM</name>
<keyword evidence="4" id="KW-0858">Xylan degradation</keyword>
<reference evidence="4 5" key="1">
    <citation type="submission" date="2018-06" db="EMBL/GenBank/DDBJ databases">
        <authorList>
            <consortium name="Pathogen Informatics"/>
            <person name="Doyle S."/>
        </authorList>
    </citation>
    <scope>NUCLEOTIDE SEQUENCE [LARGE SCALE GENOMIC DNA]</scope>
    <source>
        <strain evidence="4 5">NCTC12020</strain>
    </source>
</reference>
<keyword evidence="4" id="KW-0624">Polysaccharide degradation</keyword>
<proteinExistence type="predicted"/>
<feature type="compositionally biased region" description="Low complexity" evidence="1">
    <location>
        <begin position="94"/>
        <end position="103"/>
    </location>
</feature>
<gene>
    <name evidence="4" type="primary">xynA1</name>
    <name evidence="4" type="ORF">NCTC12020_01651</name>
</gene>
<keyword evidence="4" id="KW-0326">Glycosidase</keyword>
<dbReference type="AlphaFoldDB" id="A0A380NNQ7"/>
<dbReference type="GO" id="GO:0045493">
    <property type="term" value="P:xylan catabolic process"/>
    <property type="evidence" value="ECO:0007669"/>
    <property type="project" value="UniProtKB-KW"/>
</dbReference>
<dbReference type="Proteomes" id="UP000255367">
    <property type="component" value="Unassembled WGS sequence"/>
</dbReference>
<feature type="chain" id="PRO_5016639514" evidence="2">
    <location>
        <begin position="26"/>
        <end position="494"/>
    </location>
</feature>
<dbReference type="OrthoDB" id="5845122at2"/>
<dbReference type="PROSITE" id="PS51272">
    <property type="entry name" value="SLH"/>
    <property type="match status" value="3"/>
</dbReference>
<dbReference type="InterPro" id="IPR001119">
    <property type="entry name" value="SLH_dom"/>
</dbReference>
<sequence length="494" mass="54913">MSKFFHTKSAAWLCALLLTSTTVGANTVTITDDQDYTEAGYSPVRVVKEASNETTFGPLTLNYYMQNNTAQALGKASRDQQLQNSQQTKDASNTKTVTTQTNTLPASNEKAPQNETSKPTGQIQLLPSFKNSSANTNADSAIFTGTAQPSVFQEARKYTFIDVPADYWAATSIAVMTNQELISGYSDNTFRPDKPITREEVASLFSNLISDESPIMLASSFKDITSDRWSANAIERVAQLNIISGYGDKTYRPERFMSRQEFAVVANNYIHYLGYTTEDLTTLDAIHYNDQKFIAPWAQDAVRELASLGFLHYQSRLLFSPEKYITRAEATEIMYRVTNSSSAVALREKILHQQIENKMITLVERTFGKGYIFRTHGAMFWQNNKLVAALKSEADAKKLGAALAFTKDKNLVNNVQVTIGNLTEIELGKLQTDVAYFYNQQEPTGSIIAVTPNKNASGLVLIVDELKADTIKAFTKKFGNKVEISLPTNNNPQL</sequence>